<organism evidence="1">
    <name type="scientific">Solanum chacoense</name>
    <name type="common">Chaco potato</name>
    <dbReference type="NCBI Taxonomy" id="4108"/>
    <lineage>
        <taxon>Eukaryota</taxon>
        <taxon>Viridiplantae</taxon>
        <taxon>Streptophyta</taxon>
        <taxon>Embryophyta</taxon>
        <taxon>Tracheophyta</taxon>
        <taxon>Spermatophyta</taxon>
        <taxon>Magnoliopsida</taxon>
        <taxon>eudicotyledons</taxon>
        <taxon>Gunneridae</taxon>
        <taxon>Pentapetalae</taxon>
        <taxon>asterids</taxon>
        <taxon>lamiids</taxon>
        <taxon>Solanales</taxon>
        <taxon>Solanaceae</taxon>
        <taxon>Solanoideae</taxon>
        <taxon>Solaneae</taxon>
        <taxon>Solanum</taxon>
    </lineage>
</organism>
<sequence length="110" mass="13298">MVTCFSLKQNFLFNIRRNSKYVGRRKELLFDNSHILTLQYMYKNEFLEPKLELLKKLRTIFDQWKNPSNLSQDIQSTNNEENYPIQMTQIKSTEECRRTMPPKYGIGLYH</sequence>
<proteinExistence type="predicted"/>
<protein>
    <submittedName>
        <fullName evidence="1">Putative ovule protein</fullName>
    </submittedName>
</protein>
<evidence type="ECO:0000313" key="1">
    <source>
        <dbReference type="EMBL" id="JAP08190.1"/>
    </source>
</evidence>
<accession>A0A0V0GJH2</accession>
<name>A0A0V0GJH2_SOLCH</name>
<dbReference type="AlphaFoldDB" id="A0A0V0GJH2"/>
<dbReference type="EMBL" id="GEDG01037338">
    <property type="protein sequence ID" value="JAP08190.1"/>
    <property type="molecule type" value="Transcribed_RNA"/>
</dbReference>
<reference evidence="1" key="1">
    <citation type="submission" date="2015-12" db="EMBL/GenBank/DDBJ databases">
        <title>Gene expression during late stages of embryo sac development: a critical building block for successful pollen-pistil interactions.</title>
        <authorList>
            <person name="Liu Y."/>
            <person name="Joly V."/>
            <person name="Sabar M."/>
            <person name="Matton D.P."/>
        </authorList>
    </citation>
    <scope>NUCLEOTIDE SEQUENCE</scope>
</reference>